<dbReference type="EMBL" id="CP001734">
    <property type="protein sequence ID" value="ACV68060.1"/>
    <property type="molecule type" value="Genomic_DNA"/>
</dbReference>
<dbReference type="Gene3D" id="3.40.190.120">
    <property type="entry name" value="Osmoprotection protein (prox), domain 2"/>
    <property type="match status" value="1"/>
</dbReference>
<evidence type="ECO:0000313" key="3">
    <source>
        <dbReference type="EMBL" id="ACV68060.1"/>
    </source>
</evidence>
<proteinExistence type="predicted"/>
<feature type="chain" id="PRO_5002994214" evidence="1">
    <location>
        <begin position="28"/>
        <end position="303"/>
    </location>
</feature>
<reference evidence="4" key="1">
    <citation type="submission" date="2009-09" db="EMBL/GenBank/DDBJ databases">
        <title>The complete chromosome of Desulfohalobium retbaense DSM 5692.</title>
        <authorList>
            <consortium name="US DOE Joint Genome Institute (JGI-PGF)"/>
            <person name="Lucas S."/>
            <person name="Copeland A."/>
            <person name="Lapidus A."/>
            <person name="Glavina del Rio T."/>
            <person name="Dalin E."/>
            <person name="Tice H."/>
            <person name="Bruce D."/>
            <person name="Goodwin L."/>
            <person name="Pitluck S."/>
            <person name="Kyrpides N."/>
            <person name="Mavromatis K."/>
            <person name="Ivanova N."/>
            <person name="Mikhailova N."/>
            <person name="Munk A.C."/>
            <person name="Brettin T."/>
            <person name="Detter J.C."/>
            <person name="Han C."/>
            <person name="Tapia R."/>
            <person name="Larimer F."/>
            <person name="Land M."/>
            <person name="Hauser L."/>
            <person name="Markowitz V."/>
            <person name="Cheng J.-F."/>
            <person name="Hugenholtz P."/>
            <person name="Woyke T."/>
            <person name="Wu D."/>
            <person name="Spring S."/>
            <person name="Klenk H.-P."/>
            <person name="Eisen J.A."/>
        </authorList>
    </citation>
    <scope>NUCLEOTIDE SEQUENCE [LARGE SCALE GENOMIC DNA]</scope>
    <source>
        <strain evidence="4">DSM 5692</strain>
    </source>
</reference>
<evidence type="ECO:0000256" key="1">
    <source>
        <dbReference type="SAM" id="SignalP"/>
    </source>
</evidence>
<dbReference type="STRING" id="485915.Dret_0768"/>
<keyword evidence="1" id="KW-0732">Signal</keyword>
<evidence type="ECO:0000313" key="4">
    <source>
        <dbReference type="Proteomes" id="UP000001052"/>
    </source>
</evidence>
<name>C8X0W3_DESRD</name>
<dbReference type="RefSeq" id="WP_015751218.1">
    <property type="nucleotide sequence ID" value="NC_013223.1"/>
</dbReference>
<dbReference type="KEGG" id="drt:Dret_0768"/>
<dbReference type="GO" id="GO:0022857">
    <property type="term" value="F:transmembrane transporter activity"/>
    <property type="evidence" value="ECO:0007669"/>
    <property type="project" value="InterPro"/>
</dbReference>
<dbReference type="OrthoDB" id="9781705at2"/>
<dbReference type="Proteomes" id="UP000001052">
    <property type="component" value="Chromosome"/>
</dbReference>
<dbReference type="Pfam" id="PF04069">
    <property type="entry name" value="OpuAC"/>
    <property type="match status" value="1"/>
</dbReference>
<dbReference type="eggNOG" id="COG1732">
    <property type="taxonomic scope" value="Bacteria"/>
</dbReference>
<sequence length="303" mass="34264">MFNIPRSFLTLVLSALVLMAGSTTLNASPLIVGGKNYTEQYILAECAQILLEDAGIEAKTKTGVGSALARKSLVNAQFDLYFEYTGTAYTVYYEQDDQAVMTHPDKVYEWVKSHDADKNLVWLDPIQFNNTYTLMMREKQADALGITSISDFGAYVDDNPDELLFATDVEFWERPDGFKALMRTYDFRMPIDQIKKMSTGLTYKALREGQADVAMGFSTDGRIAAFGFVLLEDDKQFFPVYNPAPVVRKDVLEQYPEIRDILKPLAQKLDTNQMQQLNKAVDVDHKELKAVATQWLQDNGLIE</sequence>
<dbReference type="CDD" id="cd13528">
    <property type="entry name" value="PBP2_osmoprotectants"/>
    <property type="match status" value="1"/>
</dbReference>
<gene>
    <name evidence="3" type="ordered locus">Dret_0768</name>
</gene>
<dbReference type="GO" id="GO:0043190">
    <property type="term" value="C:ATP-binding cassette (ABC) transporter complex"/>
    <property type="evidence" value="ECO:0007669"/>
    <property type="project" value="InterPro"/>
</dbReference>
<dbReference type="Gene3D" id="3.40.190.10">
    <property type="entry name" value="Periplasmic binding protein-like II"/>
    <property type="match status" value="1"/>
</dbReference>
<dbReference type="SUPFAM" id="SSF53850">
    <property type="entry name" value="Periplasmic binding protein-like II"/>
    <property type="match status" value="1"/>
</dbReference>
<dbReference type="AlphaFoldDB" id="C8X0W3"/>
<dbReference type="HOGENOM" id="CLU_038355_1_0_7"/>
<protein>
    <submittedName>
        <fullName evidence="3">Substrate-binding region of ABC-type glycine betaine transport system</fullName>
    </submittedName>
</protein>
<reference evidence="3 4" key="2">
    <citation type="journal article" date="2010" name="Stand. Genomic Sci.">
        <title>Complete genome sequence of Desulfohalobium retbaense type strain (HR(100)).</title>
        <authorList>
            <person name="Spring S."/>
            <person name="Nolan M."/>
            <person name="Lapidus A."/>
            <person name="Glavina Del Rio T."/>
            <person name="Copeland A."/>
            <person name="Tice H."/>
            <person name="Cheng J.F."/>
            <person name="Lucas S."/>
            <person name="Land M."/>
            <person name="Chen F."/>
            <person name="Bruce D."/>
            <person name="Goodwin L."/>
            <person name="Pitluck S."/>
            <person name="Ivanova N."/>
            <person name="Mavromatis K."/>
            <person name="Mikhailova N."/>
            <person name="Pati A."/>
            <person name="Chen A."/>
            <person name="Palaniappan K."/>
            <person name="Hauser L."/>
            <person name="Chang Y.J."/>
            <person name="Jeffries C.D."/>
            <person name="Munk C."/>
            <person name="Kiss H."/>
            <person name="Chain P."/>
            <person name="Han C."/>
            <person name="Brettin T."/>
            <person name="Detter J.C."/>
            <person name="Schuler E."/>
            <person name="Goker M."/>
            <person name="Rohde M."/>
            <person name="Bristow J."/>
            <person name="Eisen J.A."/>
            <person name="Markowitz V."/>
            <person name="Hugenholtz P."/>
            <person name="Kyrpides N.C."/>
            <person name="Klenk H.P."/>
        </authorList>
    </citation>
    <scope>NUCLEOTIDE SEQUENCE [LARGE SCALE GENOMIC DNA]</scope>
    <source>
        <strain evidence="3 4">DSM 5692</strain>
    </source>
</reference>
<feature type="domain" description="ABC-type glycine betaine transport system substrate-binding" evidence="2">
    <location>
        <begin position="29"/>
        <end position="297"/>
    </location>
</feature>
<organism evidence="3 4">
    <name type="scientific">Desulfohalobium retbaense (strain ATCC 49708 / DSM 5692 / JCM 16813 / HR100)</name>
    <dbReference type="NCBI Taxonomy" id="485915"/>
    <lineage>
        <taxon>Bacteria</taxon>
        <taxon>Pseudomonadati</taxon>
        <taxon>Thermodesulfobacteriota</taxon>
        <taxon>Desulfovibrionia</taxon>
        <taxon>Desulfovibrionales</taxon>
        <taxon>Desulfohalobiaceae</taxon>
        <taxon>Desulfohalobium</taxon>
    </lineage>
</organism>
<feature type="signal peptide" evidence="1">
    <location>
        <begin position="1"/>
        <end position="27"/>
    </location>
</feature>
<evidence type="ECO:0000259" key="2">
    <source>
        <dbReference type="Pfam" id="PF04069"/>
    </source>
</evidence>
<dbReference type="InterPro" id="IPR007210">
    <property type="entry name" value="ABC_Gly_betaine_transp_sub-bd"/>
</dbReference>
<accession>C8X0W3</accession>
<keyword evidence="4" id="KW-1185">Reference proteome</keyword>